<comment type="similarity">
    <text evidence="8">Belongs to the G-protein coupled receptor 1 family.</text>
</comment>
<dbReference type="GO" id="GO:0005886">
    <property type="term" value="C:plasma membrane"/>
    <property type="evidence" value="ECO:0007669"/>
    <property type="project" value="TreeGrafter"/>
</dbReference>
<accession>A0A9N7Y1M4</accession>
<feature type="domain" description="G-protein coupled receptors family 1 profile" evidence="11">
    <location>
        <begin position="59"/>
        <end position="573"/>
    </location>
</feature>
<keyword evidence="3 10" id="KW-1133">Transmembrane helix</keyword>
<feature type="region of interest" description="Disordered" evidence="9">
    <location>
        <begin position="203"/>
        <end position="229"/>
    </location>
</feature>
<evidence type="ECO:0000256" key="1">
    <source>
        <dbReference type="ARBA" id="ARBA00004141"/>
    </source>
</evidence>
<feature type="transmembrane region" description="Helical" evidence="10">
    <location>
        <begin position="429"/>
        <end position="448"/>
    </location>
</feature>
<evidence type="ECO:0000313" key="12">
    <source>
        <dbReference type="EMBL" id="CAB1414435.1"/>
    </source>
</evidence>
<evidence type="ECO:0000259" key="11">
    <source>
        <dbReference type="PROSITE" id="PS50262"/>
    </source>
</evidence>
<dbReference type="InterPro" id="IPR017452">
    <property type="entry name" value="GPCR_Rhodpsn_7TM"/>
</dbReference>
<sequence length="588" mass="65217">MDLMEEGDVSCGVKNCSTSGFQENCSNPDCQWEEPIFGSVELVVVTVIYVPLMLFGLLGNTLTLLVVWLRPHMRSSTYLYLSSMAVSDLLILLLLPLDLYKLWRPRPWSLGDLVCKLTMFLSECCTFCTILHITFLSLERYLAVCWPITAKTLVTRRRTRALIGCLWLGAAVSAAPVLVMVGVEEVGGGEELGLRGWREDAGWSGREGEQGAFTIGGGERGSGHMTSMQGGLEEMKWEEKEIKGWGESVAEFERKLGIGETGDRGKVKEEKEADEEGGEKEGKMEDDGIQQNKMREDEGGGREEGVDKGREVDNRECRCTHFAVSSGLLSAMMILSNLYFLVPLCILGLVYALIGRTLWLRPQRSRKDKSHRHTVKMLVAARIRFMRLVLAYRAEKELGPVYIPDMVKPYTPATPLCICQSDAPSLRGVIVLAFVLCWLPFHVGRTIFSLSLGTGAESRGTNTDTNTHSDMNTPPESTGNMASVTEPVSLSDWDLKTQAYTDRDDALCENTNNEIDTHSDADAHLVETQPETLTDPGTGSDDTSAHHVVSHNYFNLVSSVLFYLSAAINPLLYNLMSARILHNHFVNI</sequence>
<dbReference type="PANTHER" id="PTHR24243">
    <property type="entry name" value="G-PROTEIN COUPLED RECEPTOR"/>
    <property type="match status" value="1"/>
</dbReference>
<feature type="transmembrane region" description="Helical" evidence="10">
    <location>
        <begin position="553"/>
        <end position="573"/>
    </location>
</feature>
<dbReference type="Proteomes" id="UP001153269">
    <property type="component" value="Unassembled WGS sequence"/>
</dbReference>
<evidence type="ECO:0000256" key="8">
    <source>
        <dbReference type="RuleBase" id="RU000688"/>
    </source>
</evidence>
<dbReference type="Pfam" id="PF00001">
    <property type="entry name" value="7tm_1"/>
    <property type="match status" value="1"/>
</dbReference>
<dbReference type="GO" id="GO:0001616">
    <property type="term" value="F:growth hormone secretagogue receptor activity"/>
    <property type="evidence" value="ECO:0007669"/>
    <property type="project" value="TreeGrafter"/>
</dbReference>
<feature type="compositionally biased region" description="Polar residues" evidence="9">
    <location>
        <begin position="459"/>
        <end position="482"/>
    </location>
</feature>
<feature type="compositionally biased region" description="Basic and acidic residues" evidence="9">
    <location>
        <begin position="293"/>
        <end position="309"/>
    </location>
</feature>
<dbReference type="EMBL" id="CADEAL010000106">
    <property type="protein sequence ID" value="CAB1414435.1"/>
    <property type="molecule type" value="Genomic_DNA"/>
</dbReference>
<evidence type="ECO:0000256" key="10">
    <source>
        <dbReference type="SAM" id="Phobius"/>
    </source>
</evidence>
<dbReference type="InterPro" id="IPR000276">
    <property type="entry name" value="GPCR_Rhodpsn"/>
</dbReference>
<keyword evidence="7 8" id="KW-0807">Transducer</keyword>
<keyword evidence="4 8" id="KW-0297">G-protein coupled receptor</keyword>
<reference evidence="12" key="1">
    <citation type="submission" date="2020-03" db="EMBL/GenBank/DDBJ databases">
        <authorList>
            <person name="Weist P."/>
        </authorList>
    </citation>
    <scope>NUCLEOTIDE SEQUENCE</scope>
</reference>
<keyword evidence="5 10" id="KW-0472">Membrane</keyword>
<feature type="compositionally biased region" description="Basic and acidic residues" evidence="9">
    <location>
        <begin position="261"/>
        <end position="271"/>
    </location>
</feature>
<dbReference type="Gene3D" id="1.20.1070.10">
    <property type="entry name" value="Rhodopsin 7-helix transmembrane proteins"/>
    <property type="match status" value="1"/>
</dbReference>
<evidence type="ECO:0000256" key="9">
    <source>
        <dbReference type="SAM" id="MobiDB-lite"/>
    </source>
</evidence>
<comment type="caution">
    <text evidence="12">The sequence shown here is derived from an EMBL/GenBank/DDBJ whole genome shotgun (WGS) entry which is preliminary data.</text>
</comment>
<feature type="region of interest" description="Disordered" evidence="9">
    <location>
        <begin position="261"/>
        <end position="309"/>
    </location>
</feature>
<keyword evidence="6 8" id="KW-0675">Receptor</keyword>
<evidence type="ECO:0000256" key="4">
    <source>
        <dbReference type="ARBA" id="ARBA00023040"/>
    </source>
</evidence>
<feature type="transmembrane region" description="Helical" evidence="10">
    <location>
        <begin position="42"/>
        <end position="66"/>
    </location>
</feature>
<evidence type="ECO:0000256" key="7">
    <source>
        <dbReference type="ARBA" id="ARBA00023224"/>
    </source>
</evidence>
<feature type="transmembrane region" description="Helical" evidence="10">
    <location>
        <begin position="338"/>
        <end position="359"/>
    </location>
</feature>
<evidence type="ECO:0000256" key="6">
    <source>
        <dbReference type="ARBA" id="ARBA00023170"/>
    </source>
</evidence>
<keyword evidence="13" id="KW-1185">Reference proteome</keyword>
<evidence type="ECO:0000256" key="3">
    <source>
        <dbReference type="ARBA" id="ARBA00022989"/>
    </source>
</evidence>
<evidence type="ECO:0000313" key="13">
    <source>
        <dbReference type="Proteomes" id="UP001153269"/>
    </source>
</evidence>
<feature type="transmembrane region" description="Helical" evidence="10">
    <location>
        <begin position="117"/>
        <end position="138"/>
    </location>
</feature>
<feature type="region of interest" description="Disordered" evidence="9">
    <location>
        <begin position="454"/>
        <end position="482"/>
    </location>
</feature>
<dbReference type="PANTHER" id="PTHR24243:SF7">
    <property type="entry name" value="GROWTH HORMONE SECRETAGOGUE RECEPTOR TYPE 1"/>
    <property type="match status" value="1"/>
</dbReference>
<gene>
    <name evidence="12" type="ORF">PLEPLA_LOCUS2144</name>
</gene>
<keyword evidence="2 8" id="KW-0812">Transmembrane</keyword>
<dbReference type="GO" id="GO:0009755">
    <property type="term" value="P:hormone-mediated signaling pathway"/>
    <property type="evidence" value="ECO:0007669"/>
    <property type="project" value="TreeGrafter"/>
</dbReference>
<evidence type="ECO:0000256" key="5">
    <source>
        <dbReference type="ARBA" id="ARBA00023136"/>
    </source>
</evidence>
<dbReference type="PROSITE" id="PS50262">
    <property type="entry name" value="G_PROTEIN_RECEP_F1_2"/>
    <property type="match status" value="1"/>
</dbReference>
<proteinExistence type="inferred from homology"/>
<dbReference type="SUPFAM" id="SSF81321">
    <property type="entry name" value="Family A G protein-coupled receptor-like"/>
    <property type="match status" value="2"/>
</dbReference>
<comment type="subcellular location">
    <subcellularLocation>
        <location evidence="1">Membrane</location>
        <topology evidence="1">Multi-pass membrane protein</topology>
    </subcellularLocation>
</comment>
<evidence type="ECO:0000256" key="2">
    <source>
        <dbReference type="ARBA" id="ARBA00022692"/>
    </source>
</evidence>
<organism evidence="12 13">
    <name type="scientific">Pleuronectes platessa</name>
    <name type="common">European plaice</name>
    <dbReference type="NCBI Taxonomy" id="8262"/>
    <lineage>
        <taxon>Eukaryota</taxon>
        <taxon>Metazoa</taxon>
        <taxon>Chordata</taxon>
        <taxon>Craniata</taxon>
        <taxon>Vertebrata</taxon>
        <taxon>Euteleostomi</taxon>
        <taxon>Actinopterygii</taxon>
        <taxon>Neopterygii</taxon>
        <taxon>Teleostei</taxon>
        <taxon>Neoteleostei</taxon>
        <taxon>Acanthomorphata</taxon>
        <taxon>Carangaria</taxon>
        <taxon>Pleuronectiformes</taxon>
        <taxon>Pleuronectoidei</taxon>
        <taxon>Pleuronectidae</taxon>
        <taxon>Pleuronectes</taxon>
    </lineage>
</organism>
<feature type="transmembrane region" description="Helical" evidence="10">
    <location>
        <begin position="78"/>
        <end position="97"/>
    </location>
</feature>
<dbReference type="AlphaFoldDB" id="A0A9N7Y1M4"/>
<dbReference type="PRINTS" id="PR00237">
    <property type="entry name" value="GPCRRHODOPSN"/>
</dbReference>
<dbReference type="PROSITE" id="PS00237">
    <property type="entry name" value="G_PROTEIN_RECEP_F1_1"/>
    <property type="match status" value="1"/>
</dbReference>
<protein>
    <recommendedName>
        <fullName evidence="11">G-protein coupled receptors family 1 profile domain-containing protein</fullName>
    </recommendedName>
</protein>
<name>A0A9N7Y1M4_PLEPL</name>
<feature type="transmembrane region" description="Helical" evidence="10">
    <location>
        <begin position="159"/>
        <end position="183"/>
    </location>
</feature>